<dbReference type="Pfam" id="PF13175">
    <property type="entry name" value="AAA_15"/>
    <property type="match status" value="1"/>
</dbReference>
<dbReference type="InterPro" id="IPR051396">
    <property type="entry name" value="Bact_Antivir_Def_Nuclease"/>
</dbReference>
<comment type="caution">
    <text evidence="2">The sequence shown here is derived from an EMBL/GenBank/DDBJ whole genome shotgun (WGS) entry which is preliminary data.</text>
</comment>
<evidence type="ECO:0000313" key="2">
    <source>
        <dbReference type="EMBL" id="KJF43594.1"/>
    </source>
</evidence>
<proteinExistence type="predicted"/>
<gene>
    <name evidence="2" type="ORF">LH29_10760</name>
</gene>
<dbReference type="AlphaFoldDB" id="A0A0D8JA20"/>
<evidence type="ECO:0000313" key="3">
    <source>
        <dbReference type="Proteomes" id="UP000032544"/>
    </source>
</evidence>
<dbReference type="PANTHER" id="PTHR43581:SF4">
    <property type="entry name" value="ATP_GTP PHOSPHATASE"/>
    <property type="match status" value="1"/>
</dbReference>
<dbReference type="Proteomes" id="UP000032544">
    <property type="component" value="Unassembled WGS sequence"/>
</dbReference>
<dbReference type="STRING" id="1544798.LH29_10760"/>
<keyword evidence="3" id="KW-1185">Reference proteome</keyword>
<protein>
    <recommendedName>
        <fullName evidence="1">Endonuclease GajA/Old nuclease/RecF-like AAA domain-containing protein</fullName>
    </recommendedName>
</protein>
<dbReference type="PANTHER" id="PTHR43581">
    <property type="entry name" value="ATP/GTP PHOSPHATASE"/>
    <property type="match status" value="1"/>
</dbReference>
<sequence>MSKIRIKNFGPIKEGMLDNDGWIDIKKVTVFIGNQGSGKSTVAKVFSTFSWLEKAINRRDIEKGKVTFNMIKNFLQYQKIQSYFKNNTCIEYIGERYHILCDTSKQFPVITEVKGNSYIVPKIMYVPSERNFLSTIKDAFDVRGLPDNLFTFGEELRKAQKESVKKVSLPLKGYSYEYDENEDLSYIIGNDYRISIIEAASGFQSFIPLFLVSKKLASLISKNQEKMKSELTVTQSVRFANEIMKIMNDNTLSDKEKNKLTKSVRARYFNKCFINIVEEPEQNLFPTSQRQMLNCLMEFRNQTKGNRLIMTTHSPYLINYLTLAVKAENVYKTLAEKGFKLSDPEVSQVNEIVPISSTVVADDLAIYELNDKKGTIKTLGRFEGIPSDKNYLNVSLGEVNRLYDSLLEIEEEL</sequence>
<dbReference type="EMBL" id="JRHC01000002">
    <property type="protein sequence ID" value="KJF43594.1"/>
    <property type="molecule type" value="Genomic_DNA"/>
</dbReference>
<evidence type="ECO:0000259" key="1">
    <source>
        <dbReference type="Pfam" id="PF13175"/>
    </source>
</evidence>
<dbReference type="InterPro" id="IPR027417">
    <property type="entry name" value="P-loop_NTPase"/>
</dbReference>
<dbReference type="OrthoDB" id="1098190at2"/>
<name>A0A0D8JA20_9BACT</name>
<dbReference type="SUPFAM" id="SSF52540">
    <property type="entry name" value="P-loop containing nucleoside triphosphate hydrolases"/>
    <property type="match status" value="1"/>
</dbReference>
<organism evidence="2 3">
    <name type="scientific">Draconibacterium sediminis</name>
    <dbReference type="NCBI Taxonomy" id="1544798"/>
    <lineage>
        <taxon>Bacteria</taxon>
        <taxon>Pseudomonadati</taxon>
        <taxon>Bacteroidota</taxon>
        <taxon>Bacteroidia</taxon>
        <taxon>Marinilabiliales</taxon>
        <taxon>Prolixibacteraceae</taxon>
        <taxon>Draconibacterium</taxon>
    </lineage>
</organism>
<feature type="domain" description="Endonuclease GajA/Old nuclease/RecF-like AAA" evidence="1">
    <location>
        <begin position="190"/>
        <end position="318"/>
    </location>
</feature>
<dbReference type="Gene3D" id="3.40.50.300">
    <property type="entry name" value="P-loop containing nucleotide triphosphate hydrolases"/>
    <property type="match status" value="1"/>
</dbReference>
<dbReference type="PATRIC" id="fig|1544798.3.peg.2307"/>
<dbReference type="RefSeq" id="WP_045029324.1">
    <property type="nucleotide sequence ID" value="NZ_JRHC01000002.1"/>
</dbReference>
<reference evidence="2 3" key="1">
    <citation type="submission" date="2014-09" db="EMBL/GenBank/DDBJ databases">
        <title>Draft Genome Sequence of Draconibacterium sp. JN14CK-3.</title>
        <authorList>
            <person name="Dong C."/>
            <person name="Lai Q."/>
            <person name="Shao Z."/>
        </authorList>
    </citation>
    <scope>NUCLEOTIDE SEQUENCE [LARGE SCALE GENOMIC DNA]</scope>
    <source>
        <strain evidence="2 3">JN14CK-3</strain>
    </source>
</reference>
<accession>A0A0D8JA20</accession>
<dbReference type="InterPro" id="IPR041685">
    <property type="entry name" value="AAA_GajA/Old/RecF-like"/>
</dbReference>